<dbReference type="EMBL" id="CP059319">
    <property type="protein sequence ID" value="QTH20573.1"/>
    <property type="molecule type" value="Genomic_DNA"/>
</dbReference>
<feature type="binding site" evidence="5">
    <location>
        <position position="70"/>
    </location>
    <ligand>
        <name>Mg(2+)</name>
        <dbReference type="ChEBI" id="CHEBI:18420"/>
        <label>1</label>
        <note>catalytic</note>
    </ligand>
</feature>
<proteinExistence type="inferred from homology"/>
<dbReference type="AlphaFoldDB" id="A0A975D0S6"/>
<dbReference type="Proteomes" id="UP000664914">
    <property type="component" value="Chromosome"/>
</dbReference>
<feature type="binding site" evidence="5">
    <location>
        <position position="94"/>
    </location>
    <ligand>
        <name>Mg(2+)</name>
        <dbReference type="ChEBI" id="CHEBI:18420"/>
        <label>1</label>
        <note>catalytic</note>
    </ligand>
</feature>
<dbReference type="PROSITE" id="PS00629">
    <property type="entry name" value="IMP_1"/>
    <property type="match status" value="1"/>
</dbReference>
<dbReference type="SUPFAM" id="SSF56655">
    <property type="entry name" value="Carbohydrate phosphatase"/>
    <property type="match status" value="1"/>
</dbReference>
<sequence length="266" mass="28899">MPVHDLYRPVLDLMRGVARDIMMPRFRKLAADQFAEKSPGDFVTIVDRESEARLSEALGRLLPGARIIGEEAAAADPAIVDHVGDGVAWIIDPLDGTNNFTEGHSPFAIMIGLAVDGAREAGWIYDPVIDRIVHAARGRGCFIDGERVRARRSADGLPKAAIATYFMPADRQADVRRRAEGRLEIVDIPRCAGEQYPRLILGANDIALFERTHVWDHAAGALMLEEAGGTIARNDGAPYRLDVPGKGAIAANSPETWALAKAVLFD</sequence>
<dbReference type="PRINTS" id="PR00377">
    <property type="entry name" value="IMPHPHTASES"/>
</dbReference>
<evidence type="ECO:0000256" key="5">
    <source>
        <dbReference type="PIRSR" id="PIRSR600760-2"/>
    </source>
</evidence>
<dbReference type="GO" id="GO:0008934">
    <property type="term" value="F:inositol monophosphate 1-phosphatase activity"/>
    <property type="evidence" value="ECO:0007669"/>
    <property type="project" value="TreeGrafter"/>
</dbReference>
<name>A0A975D0S6_9SPHN</name>
<dbReference type="RefSeq" id="WP_016744325.1">
    <property type="nucleotide sequence ID" value="NZ_CP059319.1"/>
</dbReference>
<evidence type="ECO:0000256" key="1">
    <source>
        <dbReference type="ARBA" id="ARBA00009759"/>
    </source>
</evidence>
<reference evidence="6" key="2">
    <citation type="submission" date="2021-04" db="EMBL/GenBank/DDBJ databases">
        <title>Isolation and genomic analysis of the ibuprofen-degrading bacterium Sphingomonas strain MPO218.</title>
        <authorList>
            <person name="Aulestia M."/>
            <person name="Flores A."/>
            <person name="Mangas E.L."/>
            <person name="Perez-Pulido A.J."/>
            <person name="Santero E."/>
            <person name="Camacho E.M."/>
        </authorList>
    </citation>
    <scope>NUCLEOTIDE SEQUENCE</scope>
    <source>
        <strain evidence="6">MPO218</strain>
    </source>
</reference>
<evidence type="ECO:0000313" key="7">
    <source>
        <dbReference type="Proteomes" id="UP000664914"/>
    </source>
</evidence>
<feature type="binding site" evidence="5">
    <location>
        <position position="95"/>
    </location>
    <ligand>
        <name>Mg(2+)</name>
        <dbReference type="ChEBI" id="CHEBI:18420"/>
        <label>1</label>
        <note>catalytic</note>
    </ligand>
</feature>
<dbReference type="InterPro" id="IPR020550">
    <property type="entry name" value="Inositol_monophosphatase_CS"/>
</dbReference>
<protein>
    <submittedName>
        <fullName evidence="6">Inositol monophosphatase</fullName>
    </submittedName>
</protein>
<organism evidence="6 7">
    <name type="scientific">Rhizorhabdus wittichii</name>
    <dbReference type="NCBI Taxonomy" id="160791"/>
    <lineage>
        <taxon>Bacteria</taxon>
        <taxon>Pseudomonadati</taxon>
        <taxon>Pseudomonadota</taxon>
        <taxon>Alphaproteobacteria</taxon>
        <taxon>Sphingomonadales</taxon>
        <taxon>Sphingomonadaceae</taxon>
        <taxon>Rhizorhabdus</taxon>
    </lineage>
</organism>
<reference evidence="6" key="1">
    <citation type="submission" date="2020-07" db="EMBL/GenBank/DDBJ databases">
        <authorList>
            <person name="Camacho E."/>
        </authorList>
    </citation>
    <scope>NUCLEOTIDE SEQUENCE</scope>
    <source>
        <strain evidence="6">MPO218</strain>
    </source>
</reference>
<comment type="cofactor">
    <cofactor evidence="5">
        <name>Mg(2+)</name>
        <dbReference type="ChEBI" id="CHEBI:18420"/>
    </cofactor>
</comment>
<feature type="binding site" evidence="5">
    <location>
        <position position="216"/>
    </location>
    <ligand>
        <name>Mg(2+)</name>
        <dbReference type="ChEBI" id="CHEBI:18420"/>
        <label>1</label>
        <note>catalytic</note>
    </ligand>
</feature>
<dbReference type="PANTHER" id="PTHR20854:SF4">
    <property type="entry name" value="INOSITOL-1-MONOPHOSPHATASE-RELATED"/>
    <property type="match status" value="1"/>
</dbReference>
<dbReference type="PANTHER" id="PTHR20854">
    <property type="entry name" value="INOSITOL MONOPHOSPHATASE"/>
    <property type="match status" value="1"/>
</dbReference>
<evidence type="ECO:0000256" key="4">
    <source>
        <dbReference type="ARBA" id="ARBA00022842"/>
    </source>
</evidence>
<dbReference type="GO" id="GO:0046854">
    <property type="term" value="P:phosphatidylinositol phosphate biosynthetic process"/>
    <property type="evidence" value="ECO:0007669"/>
    <property type="project" value="InterPro"/>
</dbReference>
<evidence type="ECO:0000256" key="2">
    <source>
        <dbReference type="ARBA" id="ARBA00022723"/>
    </source>
</evidence>
<dbReference type="GO" id="GO:0006020">
    <property type="term" value="P:inositol metabolic process"/>
    <property type="evidence" value="ECO:0007669"/>
    <property type="project" value="TreeGrafter"/>
</dbReference>
<dbReference type="InterPro" id="IPR000760">
    <property type="entry name" value="Inositol_monophosphatase-like"/>
</dbReference>
<feature type="binding site" evidence="5">
    <location>
        <position position="92"/>
    </location>
    <ligand>
        <name>Mg(2+)</name>
        <dbReference type="ChEBI" id="CHEBI:18420"/>
        <label>1</label>
        <note>catalytic</note>
    </ligand>
</feature>
<accession>A0A975D0S6</accession>
<evidence type="ECO:0000256" key="3">
    <source>
        <dbReference type="ARBA" id="ARBA00022801"/>
    </source>
</evidence>
<comment type="similarity">
    <text evidence="1">Belongs to the inositol monophosphatase superfamily.</text>
</comment>
<evidence type="ECO:0000313" key="6">
    <source>
        <dbReference type="EMBL" id="QTH20573.1"/>
    </source>
</evidence>
<keyword evidence="2 5" id="KW-0479">Metal-binding</keyword>
<dbReference type="Gene3D" id="3.40.190.80">
    <property type="match status" value="1"/>
</dbReference>
<dbReference type="GO" id="GO:0046872">
    <property type="term" value="F:metal ion binding"/>
    <property type="evidence" value="ECO:0007669"/>
    <property type="project" value="UniProtKB-KW"/>
</dbReference>
<gene>
    <name evidence="6" type="ORF">HRJ34_19850</name>
</gene>
<dbReference type="GO" id="GO:0007165">
    <property type="term" value="P:signal transduction"/>
    <property type="evidence" value="ECO:0007669"/>
    <property type="project" value="TreeGrafter"/>
</dbReference>
<dbReference type="PROSITE" id="PS00630">
    <property type="entry name" value="IMP_2"/>
    <property type="match status" value="1"/>
</dbReference>
<keyword evidence="3" id="KW-0378">Hydrolase</keyword>
<dbReference type="Pfam" id="PF00459">
    <property type="entry name" value="Inositol_P"/>
    <property type="match status" value="1"/>
</dbReference>
<keyword evidence="4 5" id="KW-0460">Magnesium</keyword>
<dbReference type="Gene3D" id="3.30.540.10">
    <property type="entry name" value="Fructose-1,6-Bisphosphatase, subunit A, domain 1"/>
    <property type="match status" value="1"/>
</dbReference>
<dbReference type="InterPro" id="IPR020583">
    <property type="entry name" value="Inositol_monoP_metal-BS"/>
</dbReference>